<proteinExistence type="predicted"/>
<name>A0A133QQI8_9BACT</name>
<protein>
    <submittedName>
        <fullName evidence="1">Uncharacterized protein</fullName>
    </submittedName>
</protein>
<dbReference type="STRING" id="28128.HMPREF3226_00116"/>
<sequence>MALIINRLQDRRKCQMHMFDLFRVPRVELSVLVKDPLIGYMVLMIDEG</sequence>
<evidence type="ECO:0000313" key="1">
    <source>
        <dbReference type="EMBL" id="KXA45149.1"/>
    </source>
</evidence>
<comment type="caution">
    <text evidence="1">The sequence shown here is derived from an EMBL/GenBank/DDBJ whole genome shotgun (WGS) entry which is preliminary data.</text>
</comment>
<gene>
    <name evidence="1" type="ORF">HMPREF3226_00116</name>
</gene>
<dbReference type="AlphaFoldDB" id="A0A133QQI8"/>
<dbReference type="Proteomes" id="UP000070533">
    <property type="component" value="Unassembled WGS sequence"/>
</dbReference>
<organism evidence="1 2">
    <name type="scientific">Prevotella corporis</name>
    <dbReference type="NCBI Taxonomy" id="28128"/>
    <lineage>
        <taxon>Bacteria</taxon>
        <taxon>Pseudomonadati</taxon>
        <taxon>Bacteroidota</taxon>
        <taxon>Bacteroidia</taxon>
        <taxon>Bacteroidales</taxon>
        <taxon>Prevotellaceae</taxon>
        <taxon>Prevotella</taxon>
    </lineage>
</organism>
<reference evidence="2" key="1">
    <citation type="submission" date="2016-01" db="EMBL/GenBank/DDBJ databases">
        <authorList>
            <person name="Mitreva M."/>
            <person name="Pepin K.H."/>
            <person name="Mihindukulasuriya K.A."/>
            <person name="Fulton R."/>
            <person name="Fronick C."/>
            <person name="O'Laughlin M."/>
            <person name="Miner T."/>
            <person name="Herter B."/>
            <person name="Rosa B.A."/>
            <person name="Cordes M."/>
            <person name="Tomlinson C."/>
            <person name="Wollam A."/>
            <person name="Palsikar V.B."/>
            <person name="Mardis E.R."/>
            <person name="Wilson R.K."/>
        </authorList>
    </citation>
    <scope>NUCLEOTIDE SEQUENCE [LARGE SCALE GENOMIC DNA]</scope>
    <source>
        <strain evidence="2">MJR7716</strain>
    </source>
</reference>
<dbReference type="EMBL" id="LRQG01000002">
    <property type="protein sequence ID" value="KXA45149.1"/>
    <property type="molecule type" value="Genomic_DNA"/>
</dbReference>
<evidence type="ECO:0000313" key="2">
    <source>
        <dbReference type="Proteomes" id="UP000070533"/>
    </source>
</evidence>
<dbReference type="PATRIC" id="fig|28128.5.peg.115"/>
<keyword evidence="2" id="KW-1185">Reference proteome</keyword>
<accession>A0A133QQI8</accession>